<sequence length="157" mass="17304">MWDDSGSKATLKSSEDGDVQGALNSRRLEHEAWCTTLIPAAHHQTRSQNELLTNVYSRKPHLAAIMGSVKFLFSKTGEPSRGLSYPMLLSAVCGVSSPIAFCLMHGGNRISYPSKCSCRTRVLALAEVGDAGSHGDDDLESEEWEKEIMEEIMEMRD</sequence>
<proteinExistence type="predicted"/>
<evidence type="ECO:0000313" key="2">
    <source>
        <dbReference type="EMBL" id="KAK3704597.1"/>
    </source>
</evidence>
<evidence type="ECO:0000313" key="3">
    <source>
        <dbReference type="Proteomes" id="UP001283361"/>
    </source>
</evidence>
<protein>
    <submittedName>
        <fullName evidence="2">Uncharacterized protein</fullName>
    </submittedName>
</protein>
<organism evidence="2 3">
    <name type="scientific">Elysia crispata</name>
    <name type="common">lettuce slug</name>
    <dbReference type="NCBI Taxonomy" id="231223"/>
    <lineage>
        <taxon>Eukaryota</taxon>
        <taxon>Metazoa</taxon>
        <taxon>Spiralia</taxon>
        <taxon>Lophotrochozoa</taxon>
        <taxon>Mollusca</taxon>
        <taxon>Gastropoda</taxon>
        <taxon>Heterobranchia</taxon>
        <taxon>Euthyneura</taxon>
        <taxon>Panpulmonata</taxon>
        <taxon>Sacoglossa</taxon>
        <taxon>Placobranchoidea</taxon>
        <taxon>Plakobranchidae</taxon>
        <taxon>Elysia</taxon>
    </lineage>
</organism>
<feature type="region of interest" description="Disordered" evidence="1">
    <location>
        <begin position="1"/>
        <end position="20"/>
    </location>
</feature>
<keyword evidence="3" id="KW-1185">Reference proteome</keyword>
<accession>A0AAE0XRA9</accession>
<dbReference type="Proteomes" id="UP001283361">
    <property type="component" value="Unassembled WGS sequence"/>
</dbReference>
<gene>
    <name evidence="2" type="ORF">RRG08_033637</name>
</gene>
<name>A0AAE0XRA9_9GAST</name>
<evidence type="ECO:0000256" key="1">
    <source>
        <dbReference type="SAM" id="MobiDB-lite"/>
    </source>
</evidence>
<dbReference type="EMBL" id="JAWDGP010007794">
    <property type="protein sequence ID" value="KAK3704597.1"/>
    <property type="molecule type" value="Genomic_DNA"/>
</dbReference>
<comment type="caution">
    <text evidence="2">The sequence shown here is derived from an EMBL/GenBank/DDBJ whole genome shotgun (WGS) entry which is preliminary data.</text>
</comment>
<dbReference type="AlphaFoldDB" id="A0AAE0XRA9"/>
<reference evidence="2" key="1">
    <citation type="journal article" date="2023" name="G3 (Bethesda)">
        <title>A reference genome for the long-term kleptoplast-retaining sea slug Elysia crispata morphotype clarki.</title>
        <authorList>
            <person name="Eastman K.E."/>
            <person name="Pendleton A.L."/>
            <person name="Shaikh M.A."/>
            <person name="Suttiyut T."/>
            <person name="Ogas R."/>
            <person name="Tomko P."/>
            <person name="Gavelis G."/>
            <person name="Widhalm J.R."/>
            <person name="Wisecaver J.H."/>
        </authorList>
    </citation>
    <scope>NUCLEOTIDE SEQUENCE</scope>
    <source>
        <strain evidence="2">ECLA1</strain>
    </source>
</reference>